<feature type="transmembrane region" description="Helical" evidence="1">
    <location>
        <begin position="71"/>
        <end position="93"/>
    </location>
</feature>
<evidence type="ECO:0000256" key="1">
    <source>
        <dbReference type="SAM" id="Phobius"/>
    </source>
</evidence>
<name>A0ABW4VFH4_9MICO</name>
<feature type="transmembrane region" description="Helical" evidence="1">
    <location>
        <begin position="222"/>
        <end position="244"/>
    </location>
</feature>
<feature type="transmembrane region" description="Helical" evidence="1">
    <location>
        <begin position="124"/>
        <end position="145"/>
    </location>
</feature>
<dbReference type="EMBL" id="JBHUHF010000001">
    <property type="protein sequence ID" value="MFD2028721.1"/>
    <property type="molecule type" value="Genomic_DNA"/>
</dbReference>
<proteinExistence type="predicted"/>
<accession>A0ABW4VFH4</accession>
<evidence type="ECO:0000313" key="2">
    <source>
        <dbReference type="EMBL" id="MFD2028721.1"/>
    </source>
</evidence>
<evidence type="ECO:0000313" key="3">
    <source>
        <dbReference type="Proteomes" id="UP001597338"/>
    </source>
</evidence>
<gene>
    <name evidence="2" type="ORF">ACFSL2_24765</name>
</gene>
<keyword evidence="1" id="KW-0472">Membrane</keyword>
<feature type="transmembrane region" description="Helical" evidence="1">
    <location>
        <begin position="47"/>
        <end position="65"/>
    </location>
</feature>
<reference evidence="3" key="1">
    <citation type="journal article" date="2019" name="Int. J. Syst. Evol. Microbiol.">
        <title>The Global Catalogue of Microorganisms (GCM) 10K type strain sequencing project: providing services to taxonomists for standard genome sequencing and annotation.</title>
        <authorList>
            <consortium name="The Broad Institute Genomics Platform"/>
            <consortium name="The Broad Institute Genome Sequencing Center for Infectious Disease"/>
            <person name="Wu L."/>
            <person name="Ma J."/>
        </authorList>
    </citation>
    <scope>NUCLEOTIDE SEQUENCE [LARGE SCALE GENOMIC DNA]</scope>
    <source>
        <strain evidence="3">CCM 7043</strain>
    </source>
</reference>
<keyword evidence="3" id="KW-1185">Reference proteome</keyword>
<organism evidence="2 3">
    <name type="scientific">Promicromonospora aerolata</name>
    <dbReference type="NCBI Taxonomy" id="195749"/>
    <lineage>
        <taxon>Bacteria</taxon>
        <taxon>Bacillati</taxon>
        <taxon>Actinomycetota</taxon>
        <taxon>Actinomycetes</taxon>
        <taxon>Micrococcales</taxon>
        <taxon>Promicromonosporaceae</taxon>
        <taxon>Promicromonospora</taxon>
    </lineage>
</organism>
<comment type="caution">
    <text evidence="2">The sequence shown here is derived from an EMBL/GenBank/DDBJ whole genome shotgun (WGS) entry which is preliminary data.</text>
</comment>
<keyword evidence="1" id="KW-1133">Transmembrane helix</keyword>
<keyword evidence="1" id="KW-0812">Transmembrane</keyword>
<sequence>MMYASVIVVVLGLPILVVALVVLLVIGSRGRPRDHEATVVAARRHETRNAAAAVGASVCAALAVGNPAVAALAPPGVLLGVAPFAAALTYCLARAAGETRWPRPTGDVRRAPLVRRSVRDQGGWPLPLFLATVGVLAVALVAFGFNATADGRTVERMLVDAAGTVREVRRAGPFPGWEFGVPALVALVLVVGALFVALRAVTRRPPIGLLSAAQDDAIRRTSAARVLAGAQAWVGLGAVGYLAFSTGALLRVGWLLGGVTCAVAAVLVLVGSMVVAGAAAVPRRAEAPAVETDAVPPAAPARPVP</sequence>
<protein>
    <recommendedName>
        <fullName evidence="4">SdpI/YhfL family protein</fullName>
    </recommendedName>
</protein>
<feature type="transmembrane region" description="Helical" evidence="1">
    <location>
        <begin position="6"/>
        <end position="26"/>
    </location>
</feature>
<dbReference type="Proteomes" id="UP001597338">
    <property type="component" value="Unassembled WGS sequence"/>
</dbReference>
<evidence type="ECO:0008006" key="4">
    <source>
        <dbReference type="Google" id="ProtNLM"/>
    </source>
</evidence>
<dbReference type="RefSeq" id="WP_377200387.1">
    <property type="nucleotide sequence ID" value="NZ_JBHUHF010000001.1"/>
</dbReference>
<feature type="transmembrane region" description="Helical" evidence="1">
    <location>
        <begin position="256"/>
        <end position="281"/>
    </location>
</feature>
<feature type="transmembrane region" description="Helical" evidence="1">
    <location>
        <begin position="179"/>
        <end position="201"/>
    </location>
</feature>